<gene>
    <name evidence="2" type="ORF">QSP1433_LOCUS7611</name>
</gene>
<dbReference type="Pfam" id="PF13516">
    <property type="entry name" value="LRR_6"/>
    <property type="match status" value="2"/>
</dbReference>
<dbReference type="InterPro" id="IPR032675">
    <property type="entry name" value="LRR_dom_sf"/>
</dbReference>
<sequence length="415" mass="45682">MEERPSVSLPGPLLVTTKRYADLSFEDGALGDSDAGFGEEFGQKKVCQIDASVGAERKSLFWPESTLRRWEKESKKSSANVGWITLPSDVWAIINQYVGVVAMKSSTDLARWAATQLPAMNLGFTLVQTERPLSVLETLFICSARYLEIWGKLPQVCAIGLQNAIKNSKSLVGLKFHPYVLDPSLTPFLATALERNLSIRFVVISCNTGILELSAMVGVNSGLRDLNLTQGSIDCRTVKAICSGLLRNSTLTCLNISHNHAGPGCGVFLSDVLKYNHTLRKLDISGNNLGSEAISLIAESLKVNKTLVELDISKNACSATVGRKIACVLRENNTLEKLGLVDCSSESKNWDDEIDPLAEDPINDQLFGQVLFSTLEVNRTLNFLRLSPQMMAKESRHVLFLVKKFNGVVRIKWVF</sequence>
<reference evidence="2" key="1">
    <citation type="submission" date="2021-01" db="EMBL/GenBank/DDBJ databases">
        <authorList>
            <person name="Corre E."/>
            <person name="Pelletier E."/>
            <person name="Niang G."/>
            <person name="Scheremetjew M."/>
            <person name="Finn R."/>
            <person name="Kale V."/>
            <person name="Holt S."/>
            <person name="Cochrane G."/>
            <person name="Meng A."/>
            <person name="Brown T."/>
            <person name="Cohen L."/>
        </authorList>
    </citation>
    <scope>NUCLEOTIDE SEQUENCE</scope>
    <source>
        <strain evidence="2">NY070348D</strain>
    </source>
</reference>
<name>A0A7S2RX83_9STRA</name>
<dbReference type="SUPFAM" id="SSF52047">
    <property type="entry name" value="RNI-like"/>
    <property type="match status" value="1"/>
</dbReference>
<accession>A0A7S2RX83</accession>
<evidence type="ECO:0000256" key="1">
    <source>
        <dbReference type="ARBA" id="ARBA00022737"/>
    </source>
</evidence>
<keyword evidence="1" id="KW-0677">Repeat</keyword>
<dbReference type="Gene3D" id="3.80.10.10">
    <property type="entry name" value="Ribonuclease Inhibitor"/>
    <property type="match status" value="1"/>
</dbReference>
<evidence type="ECO:0000313" key="2">
    <source>
        <dbReference type="EMBL" id="CAD9682218.1"/>
    </source>
</evidence>
<dbReference type="AlphaFoldDB" id="A0A7S2RX83"/>
<dbReference type="SMART" id="SM00368">
    <property type="entry name" value="LRR_RI"/>
    <property type="match status" value="4"/>
</dbReference>
<dbReference type="PANTHER" id="PTHR24111:SF0">
    <property type="entry name" value="LEUCINE-RICH REPEAT-CONTAINING PROTEIN"/>
    <property type="match status" value="1"/>
</dbReference>
<dbReference type="EMBL" id="HBHK01012075">
    <property type="protein sequence ID" value="CAD9682218.1"/>
    <property type="molecule type" value="Transcribed_RNA"/>
</dbReference>
<dbReference type="InterPro" id="IPR052201">
    <property type="entry name" value="LRR-containing_regulator"/>
</dbReference>
<protein>
    <submittedName>
        <fullName evidence="2">Uncharacterized protein</fullName>
    </submittedName>
</protein>
<organism evidence="2">
    <name type="scientific">Mucochytrium quahogii</name>
    <dbReference type="NCBI Taxonomy" id="96639"/>
    <lineage>
        <taxon>Eukaryota</taxon>
        <taxon>Sar</taxon>
        <taxon>Stramenopiles</taxon>
        <taxon>Bigyra</taxon>
        <taxon>Labyrinthulomycetes</taxon>
        <taxon>Thraustochytrida</taxon>
        <taxon>Thraustochytriidae</taxon>
        <taxon>Mucochytrium</taxon>
    </lineage>
</organism>
<dbReference type="PANTHER" id="PTHR24111">
    <property type="entry name" value="LEUCINE-RICH REPEAT-CONTAINING PROTEIN 34"/>
    <property type="match status" value="1"/>
</dbReference>
<proteinExistence type="predicted"/>
<dbReference type="InterPro" id="IPR001611">
    <property type="entry name" value="Leu-rich_rpt"/>
</dbReference>